<gene>
    <name evidence="2" type="ORF">E2562_009572</name>
</gene>
<dbReference type="AlphaFoldDB" id="A0A6G1F630"/>
<dbReference type="Proteomes" id="UP000479710">
    <property type="component" value="Unassembled WGS sequence"/>
</dbReference>
<reference evidence="2 3" key="1">
    <citation type="submission" date="2019-11" db="EMBL/GenBank/DDBJ databases">
        <title>Whole genome sequence of Oryza granulata.</title>
        <authorList>
            <person name="Li W."/>
        </authorList>
    </citation>
    <scope>NUCLEOTIDE SEQUENCE [LARGE SCALE GENOMIC DNA]</scope>
    <source>
        <strain evidence="3">cv. Menghai</strain>
        <tissue evidence="2">Leaf</tissue>
    </source>
</reference>
<proteinExistence type="predicted"/>
<evidence type="ECO:0000313" key="3">
    <source>
        <dbReference type="Proteomes" id="UP000479710"/>
    </source>
</evidence>
<sequence length="79" mass="8982">MGKKEPRVISDMTPELDEKGEAEAEQAEIAAARQEYQRIIAERVEFMQRKGYPYTVGKGKFPLGWDPRLITPNMAAKIT</sequence>
<evidence type="ECO:0000313" key="2">
    <source>
        <dbReference type="EMBL" id="KAF0932313.1"/>
    </source>
</evidence>
<comment type="caution">
    <text evidence="2">The sequence shown here is derived from an EMBL/GenBank/DDBJ whole genome shotgun (WGS) entry which is preliminary data.</text>
</comment>
<feature type="region of interest" description="Disordered" evidence="1">
    <location>
        <begin position="1"/>
        <end position="21"/>
    </location>
</feature>
<keyword evidence="3" id="KW-1185">Reference proteome</keyword>
<evidence type="ECO:0000256" key="1">
    <source>
        <dbReference type="SAM" id="MobiDB-lite"/>
    </source>
</evidence>
<dbReference type="EMBL" id="SPHZ02000001">
    <property type="protein sequence ID" value="KAF0932313.1"/>
    <property type="molecule type" value="Genomic_DNA"/>
</dbReference>
<organism evidence="2 3">
    <name type="scientific">Oryza meyeriana var. granulata</name>
    <dbReference type="NCBI Taxonomy" id="110450"/>
    <lineage>
        <taxon>Eukaryota</taxon>
        <taxon>Viridiplantae</taxon>
        <taxon>Streptophyta</taxon>
        <taxon>Embryophyta</taxon>
        <taxon>Tracheophyta</taxon>
        <taxon>Spermatophyta</taxon>
        <taxon>Magnoliopsida</taxon>
        <taxon>Liliopsida</taxon>
        <taxon>Poales</taxon>
        <taxon>Poaceae</taxon>
        <taxon>BOP clade</taxon>
        <taxon>Oryzoideae</taxon>
        <taxon>Oryzeae</taxon>
        <taxon>Oryzinae</taxon>
        <taxon>Oryza</taxon>
        <taxon>Oryza meyeriana</taxon>
    </lineage>
</organism>
<name>A0A6G1F630_9ORYZ</name>
<protein>
    <submittedName>
        <fullName evidence="2">Uncharacterized protein</fullName>
    </submittedName>
</protein>
<accession>A0A6G1F630</accession>